<evidence type="ECO:0000313" key="3">
    <source>
        <dbReference type="Proteomes" id="UP001287286"/>
    </source>
</evidence>
<evidence type="ECO:0000256" key="1">
    <source>
        <dbReference type="SAM" id="MobiDB-lite"/>
    </source>
</evidence>
<feature type="region of interest" description="Disordered" evidence="1">
    <location>
        <begin position="18"/>
        <end position="63"/>
    </location>
</feature>
<feature type="compositionally biased region" description="Low complexity" evidence="1">
    <location>
        <begin position="26"/>
        <end position="35"/>
    </location>
</feature>
<organism evidence="2 3">
    <name type="scientific">Purpureocillium lilacinum</name>
    <name type="common">Paecilomyces lilacinus</name>
    <dbReference type="NCBI Taxonomy" id="33203"/>
    <lineage>
        <taxon>Eukaryota</taxon>
        <taxon>Fungi</taxon>
        <taxon>Dikarya</taxon>
        <taxon>Ascomycota</taxon>
        <taxon>Pezizomycotina</taxon>
        <taxon>Sordariomycetes</taxon>
        <taxon>Hypocreomycetidae</taxon>
        <taxon>Hypocreales</taxon>
        <taxon>Ophiocordycipitaceae</taxon>
        <taxon>Purpureocillium</taxon>
    </lineage>
</organism>
<reference evidence="2 3" key="1">
    <citation type="journal article" date="2024" name="Microbiol. Resour. Announc.">
        <title>Genome annotations for the ascomycete fungi Trichoderma harzianum, Trichoderma aggressivum, and Purpureocillium lilacinum.</title>
        <authorList>
            <person name="Beijen E.P.W."/>
            <person name="Ohm R.A."/>
        </authorList>
    </citation>
    <scope>NUCLEOTIDE SEQUENCE [LARGE SCALE GENOMIC DNA]</scope>
    <source>
        <strain evidence="2 3">CBS 150709</strain>
    </source>
</reference>
<proteinExistence type="predicted"/>
<evidence type="ECO:0000313" key="2">
    <source>
        <dbReference type="EMBL" id="KAK4089538.1"/>
    </source>
</evidence>
<sequence>MLRPYPPPARPGQHKLLADVAENDSSPKGYSSSPSRNFDKENSDSHSRSNIGSQLGLGPITGEQETVFHLDAPDDNTWKNNTPSFVRNATVFPVSDGDFVRDWKLNRNQISGDARKPQSSTTRPRDASPDSEGFLKAMDESLQLEPPRVPTPTGDKRTAHPRSTSSEYPSPGHASPRVQSPASTVCIHRLSFSDLARFGRANDRLSYLRSSTPTSSTQDANADVSRHDVLDEASAAISEWRGEPWSTKEAPYNHYELTDSSEVLPGDSLSQRASPNRSESANGSLSIKYQDPLRAEAQGPGSPAAAAPQAACQATKESTRGPDHQTKRKASQFSLRSLSRSFTKRPRLTGLRRFANTVYRGGSRRLSRAYHKWKHQNEVERKQFEAWRANRRREHPADPLKGKSEKGFGVFSFEKSRYGDEEWWKEGVAKYQAPPWMLFHK</sequence>
<feature type="compositionally biased region" description="Basic and acidic residues" evidence="1">
    <location>
        <begin position="37"/>
        <end position="47"/>
    </location>
</feature>
<keyword evidence="3" id="KW-1185">Reference proteome</keyword>
<accession>A0ABR0C1D4</accession>
<feature type="region of interest" description="Disordered" evidence="1">
    <location>
        <begin position="109"/>
        <end position="181"/>
    </location>
</feature>
<protein>
    <submittedName>
        <fullName evidence="2">Uncharacterized protein</fullName>
    </submittedName>
</protein>
<feature type="compositionally biased region" description="Polar residues" evidence="1">
    <location>
        <begin position="109"/>
        <end position="122"/>
    </location>
</feature>
<gene>
    <name evidence="2" type="ORF">Purlil1_6107</name>
</gene>
<feature type="region of interest" description="Disordered" evidence="1">
    <location>
        <begin position="257"/>
        <end position="336"/>
    </location>
</feature>
<comment type="caution">
    <text evidence="2">The sequence shown here is derived from an EMBL/GenBank/DDBJ whole genome shotgun (WGS) entry which is preliminary data.</text>
</comment>
<feature type="compositionally biased region" description="Polar residues" evidence="1">
    <location>
        <begin position="268"/>
        <end position="287"/>
    </location>
</feature>
<dbReference type="EMBL" id="JAWRVI010000019">
    <property type="protein sequence ID" value="KAK4089538.1"/>
    <property type="molecule type" value="Genomic_DNA"/>
</dbReference>
<feature type="compositionally biased region" description="Low complexity" evidence="1">
    <location>
        <begin position="295"/>
        <end position="314"/>
    </location>
</feature>
<dbReference type="Proteomes" id="UP001287286">
    <property type="component" value="Unassembled WGS sequence"/>
</dbReference>
<name>A0ABR0C1D4_PURLI</name>